<sequence>MIEQTDHAEVVGSSPDLSPLPSFIRKTPRGVVLDVAKMPVDDSFMVFVDRLFAQGAYFTQLDHASFQALLYQPESIRSPAREIRLAAGIMRLSPERRSLYKEVRVLDQGARAEYLFEPVFLEVAEPEPQPGQTPALDHRDRSRLEPARLDIDEFICVMWTKGVRFGIQVQAVQDAIAANKADRVAVALELAPQPGRDAELLEQFEGLHRDDSPLITSGRADLRRFKNRFPQIAKGTRMMKKVPRQLGKPGFRVTGELIEPDLPKDLSLEALAGPGTRIDNGPDGEFITAAASGFISIDVGSNLISVTEKIENKSGINAKTTGDLTLSVDEFVEHGEVQEGRVVEGKHMKFTSTVYGSLVSKAGRIELADSLSGGRATSTGGSIHIKHRALNAGVEAVGGSIDVHYAENSTLIGDEVVIGHAINCEVIANSLRVGVAQGCTLVAQSVQIQTSDVRRGKPTLVTVLVPDAAEGRRKLAALWAGVADIEQKIEAVSAEVKKLAADPEFSKLLALTEMVRAGKLALSPVQESSFRQMQQRHLTGLKAMERFAKEKQALQQSLQAKHDEIAHFKQTQQAVAARRECTIQEVIGETCVQTVGTALGVPHFRGVSGNEFGMKLRDMSPSPKRIFLKECGTLAWRHAADDGLAAAP</sequence>
<dbReference type="Pfam" id="PF20250">
    <property type="entry name" value="FapA_N"/>
    <property type="match status" value="1"/>
</dbReference>
<dbReference type="EMBL" id="SACR01000002">
    <property type="protein sequence ID" value="RVU47560.1"/>
    <property type="molecule type" value="Genomic_DNA"/>
</dbReference>
<dbReference type="PANTHER" id="PTHR38032:SF1">
    <property type="entry name" value="RNA-BINDING PROTEIN KHPB N-TERMINAL DOMAIN-CONTAINING PROTEIN"/>
    <property type="match status" value="1"/>
</dbReference>
<feature type="domain" description="Flagellar Assembly Protein A N-terminal region" evidence="1">
    <location>
        <begin position="148"/>
        <end position="297"/>
    </location>
</feature>
<dbReference type="PANTHER" id="PTHR38032">
    <property type="entry name" value="POLYMERASE-RELATED"/>
    <property type="match status" value="1"/>
</dbReference>
<evidence type="ECO:0000259" key="1">
    <source>
        <dbReference type="Pfam" id="PF20250"/>
    </source>
</evidence>
<evidence type="ECO:0000313" key="2">
    <source>
        <dbReference type="EMBL" id="RVU47560.1"/>
    </source>
</evidence>
<dbReference type="InterPro" id="IPR046866">
    <property type="entry name" value="FapA_N"/>
</dbReference>
<accession>A0A437RL86</accession>
<gene>
    <name evidence="2" type="ORF">EOE66_07450</name>
</gene>
<protein>
    <submittedName>
        <fullName evidence="2">DUF342 domain-containing protein</fullName>
    </submittedName>
</protein>
<proteinExistence type="predicted"/>
<reference evidence="2 3" key="1">
    <citation type="submission" date="2019-01" db="EMBL/GenBank/DDBJ databases">
        <authorList>
            <person name="Chen W.-M."/>
        </authorList>
    </citation>
    <scope>NUCLEOTIDE SEQUENCE [LARGE SCALE GENOMIC DNA]</scope>
    <source>
        <strain evidence="2 3">KYPY4</strain>
    </source>
</reference>
<organism evidence="2 3">
    <name type="scientific">Rubrivivax rivuli</name>
    <dbReference type="NCBI Taxonomy" id="1862385"/>
    <lineage>
        <taxon>Bacteria</taxon>
        <taxon>Pseudomonadati</taxon>
        <taxon>Pseudomonadota</taxon>
        <taxon>Betaproteobacteria</taxon>
        <taxon>Burkholderiales</taxon>
        <taxon>Sphaerotilaceae</taxon>
        <taxon>Rubrivivax</taxon>
    </lineage>
</organism>
<dbReference type="Proteomes" id="UP000285575">
    <property type="component" value="Unassembled WGS sequence"/>
</dbReference>
<keyword evidence="3" id="KW-1185">Reference proteome</keyword>
<dbReference type="OrthoDB" id="8578642at2"/>
<dbReference type="AlphaFoldDB" id="A0A437RL86"/>
<comment type="caution">
    <text evidence="2">The sequence shown here is derived from an EMBL/GenBank/DDBJ whole genome shotgun (WGS) entry which is preliminary data.</text>
</comment>
<dbReference type="InterPro" id="IPR005646">
    <property type="entry name" value="FapA"/>
</dbReference>
<name>A0A437RL86_9BURK</name>
<evidence type="ECO:0000313" key="3">
    <source>
        <dbReference type="Proteomes" id="UP000285575"/>
    </source>
</evidence>